<dbReference type="Gene3D" id="3.60.15.10">
    <property type="entry name" value="Ribonuclease Z/Hydroxyacylglutathione hydrolase-like"/>
    <property type="match status" value="1"/>
</dbReference>
<dbReference type="GO" id="GO:0050313">
    <property type="term" value="F:sulfur dioxygenase activity"/>
    <property type="evidence" value="ECO:0007669"/>
    <property type="project" value="InterPro"/>
</dbReference>
<dbReference type="Proteomes" id="UP000704935">
    <property type="component" value="Unassembled WGS sequence"/>
</dbReference>
<evidence type="ECO:0000259" key="2">
    <source>
        <dbReference type="SMART" id="SM00849"/>
    </source>
</evidence>
<protein>
    <submittedName>
        <fullName evidence="3">MBL fold metallo-hydrolase</fullName>
    </submittedName>
</protein>
<dbReference type="GO" id="GO:0070813">
    <property type="term" value="P:hydrogen sulfide metabolic process"/>
    <property type="evidence" value="ECO:0007669"/>
    <property type="project" value="TreeGrafter"/>
</dbReference>
<dbReference type="InterPro" id="IPR036866">
    <property type="entry name" value="RibonucZ/Hydroxyglut_hydro"/>
</dbReference>
<evidence type="ECO:0000313" key="3">
    <source>
        <dbReference type="EMBL" id="MBL6820196.1"/>
    </source>
</evidence>
<dbReference type="InterPro" id="IPR044528">
    <property type="entry name" value="POD-like_MBL-fold"/>
</dbReference>
<sequence length="229" mass="25927">MIERFFHTESSTHTYLIIRGNECVIIDPVLDDVDQYSSLIKEQNLKLAYALDTHIHADHITALGELRERHSCITMMGEQSQAACVSQPIHNEEVIKFADLEIIALFTPGHTDDSYCYYMEMDNLKYLFTGDTLLINGCGRTDFQNGSSDDLYNSLFTILKKLDSNTVVLPAHDYNGKLQSTLGHEFENNPRLNFSSKADFIEFMDNLNLPDPKLMDVAVTANKNCGIPH</sequence>
<gene>
    <name evidence="3" type="ORF">ISQ61_02980</name>
</gene>
<feature type="domain" description="Metallo-beta-lactamase" evidence="2">
    <location>
        <begin position="11"/>
        <end position="172"/>
    </location>
</feature>
<dbReference type="PANTHER" id="PTHR43084">
    <property type="entry name" value="PERSULFIDE DIOXYGENASE ETHE1"/>
    <property type="match status" value="1"/>
</dbReference>
<reference evidence="3" key="1">
    <citation type="submission" date="2020-10" db="EMBL/GenBank/DDBJ databases">
        <title>Microbiome of the Black Sea water column analyzed by genome centric metagenomics.</title>
        <authorList>
            <person name="Cabello-Yeves P.J."/>
            <person name="Callieri C."/>
            <person name="Picazo A."/>
            <person name="Mehrshad M."/>
            <person name="Haro-Moreno J.M."/>
            <person name="Roda-Garcia J."/>
            <person name="Dzembekova N."/>
            <person name="Slabakova V."/>
            <person name="Slabakova N."/>
            <person name="Moncheva S."/>
            <person name="Rodriguez-Valera F."/>
        </authorList>
    </citation>
    <scope>NUCLEOTIDE SEQUENCE</scope>
    <source>
        <strain evidence="3">BS307-5m-G47</strain>
    </source>
</reference>
<accession>A0A937LNA9</accession>
<name>A0A937LNA9_9GAMM</name>
<keyword evidence="1" id="KW-0479">Metal-binding</keyword>
<dbReference type="Pfam" id="PF00753">
    <property type="entry name" value="Lactamase_B"/>
    <property type="match status" value="2"/>
</dbReference>
<dbReference type="EMBL" id="JADHQA010000011">
    <property type="protein sequence ID" value="MBL6820196.1"/>
    <property type="molecule type" value="Genomic_DNA"/>
</dbReference>
<dbReference type="InterPro" id="IPR001279">
    <property type="entry name" value="Metallo-B-lactamas"/>
</dbReference>
<dbReference type="GO" id="GO:0046872">
    <property type="term" value="F:metal ion binding"/>
    <property type="evidence" value="ECO:0007669"/>
    <property type="project" value="UniProtKB-KW"/>
</dbReference>
<proteinExistence type="predicted"/>
<evidence type="ECO:0000256" key="1">
    <source>
        <dbReference type="ARBA" id="ARBA00022723"/>
    </source>
</evidence>
<dbReference type="SMART" id="SM00849">
    <property type="entry name" value="Lactamase_B"/>
    <property type="match status" value="1"/>
</dbReference>
<dbReference type="InterPro" id="IPR051682">
    <property type="entry name" value="Mito_Persulfide_Diox"/>
</dbReference>
<comment type="caution">
    <text evidence="3">The sequence shown here is derived from an EMBL/GenBank/DDBJ whole genome shotgun (WGS) entry which is preliminary data.</text>
</comment>
<evidence type="ECO:0000313" key="4">
    <source>
        <dbReference type="Proteomes" id="UP000704935"/>
    </source>
</evidence>
<dbReference type="CDD" id="cd07724">
    <property type="entry name" value="POD-like_MBL-fold"/>
    <property type="match status" value="1"/>
</dbReference>
<dbReference type="PANTHER" id="PTHR43084:SF1">
    <property type="entry name" value="PERSULFIDE DIOXYGENASE ETHE1, MITOCHONDRIAL"/>
    <property type="match status" value="1"/>
</dbReference>
<dbReference type="GO" id="GO:0006749">
    <property type="term" value="P:glutathione metabolic process"/>
    <property type="evidence" value="ECO:0007669"/>
    <property type="project" value="InterPro"/>
</dbReference>
<dbReference type="SUPFAM" id="SSF56281">
    <property type="entry name" value="Metallo-hydrolase/oxidoreductase"/>
    <property type="match status" value="1"/>
</dbReference>
<organism evidence="3 4">
    <name type="scientific">SAR86 cluster bacterium</name>
    <dbReference type="NCBI Taxonomy" id="2030880"/>
    <lineage>
        <taxon>Bacteria</taxon>
        <taxon>Pseudomonadati</taxon>
        <taxon>Pseudomonadota</taxon>
        <taxon>Gammaproteobacteria</taxon>
        <taxon>SAR86 cluster</taxon>
    </lineage>
</organism>
<dbReference type="AlphaFoldDB" id="A0A937LNA9"/>